<organism evidence="1 2">
    <name type="scientific">Novosphingobium beihaiensis</name>
    <dbReference type="NCBI Taxonomy" id="2930389"/>
    <lineage>
        <taxon>Bacteria</taxon>
        <taxon>Pseudomonadati</taxon>
        <taxon>Pseudomonadota</taxon>
        <taxon>Alphaproteobacteria</taxon>
        <taxon>Sphingomonadales</taxon>
        <taxon>Sphingomonadaceae</taxon>
        <taxon>Novosphingobium</taxon>
    </lineage>
</organism>
<name>A0ABT0BM61_9SPHN</name>
<sequence length="57" mass="6211">MALLATLAFVVAFASLIMASTIYFPWWFGGIKGLKPKLSKREQCVLAVSVGLFLASF</sequence>
<dbReference type="Proteomes" id="UP001202281">
    <property type="component" value="Unassembled WGS sequence"/>
</dbReference>
<reference evidence="1 2" key="1">
    <citation type="submission" date="2022-04" db="EMBL/GenBank/DDBJ databases">
        <title>Identification of a novel bacterium isolated from mangrove sediments.</title>
        <authorList>
            <person name="Pan X."/>
        </authorList>
    </citation>
    <scope>NUCLEOTIDE SEQUENCE [LARGE SCALE GENOMIC DNA]</scope>
    <source>
        <strain evidence="1 2">B2638</strain>
    </source>
</reference>
<dbReference type="RefSeq" id="WP_243918239.1">
    <property type="nucleotide sequence ID" value="NZ_JALHLG010000005.1"/>
</dbReference>
<comment type="caution">
    <text evidence="1">The sequence shown here is derived from an EMBL/GenBank/DDBJ whole genome shotgun (WGS) entry which is preliminary data.</text>
</comment>
<evidence type="ECO:0000313" key="1">
    <source>
        <dbReference type="EMBL" id="MCJ2186045.1"/>
    </source>
</evidence>
<accession>A0ABT0BM61</accession>
<dbReference type="EMBL" id="JALHLG010000005">
    <property type="protein sequence ID" value="MCJ2186045.1"/>
    <property type="molecule type" value="Genomic_DNA"/>
</dbReference>
<gene>
    <name evidence="1" type="ORF">MTR66_04365</name>
</gene>
<evidence type="ECO:0000313" key="2">
    <source>
        <dbReference type="Proteomes" id="UP001202281"/>
    </source>
</evidence>
<protein>
    <submittedName>
        <fullName evidence="1">Uncharacterized protein</fullName>
    </submittedName>
</protein>
<keyword evidence="2" id="KW-1185">Reference proteome</keyword>
<proteinExistence type="predicted"/>